<gene>
    <name evidence="2" type="ORF">ACFFHF_21525</name>
</gene>
<reference evidence="2 3" key="1">
    <citation type="submission" date="2024-09" db="EMBL/GenBank/DDBJ databases">
        <authorList>
            <person name="Sun Q."/>
            <person name="Mori K."/>
        </authorList>
    </citation>
    <scope>NUCLEOTIDE SEQUENCE [LARGE SCALE GENOMIC DNA]</scope>
    <source>
        <strain evidence="2 3">CGMCC 1.9126</strain>
    </source>
</reference>
<evidence type="ECO:0000259" key="1">
    <source>
        <dbReference type="Pfam" id="PF01521"/>
    </source>
</evidence>
<feature type="domain" description="Core" evidence="1">
    <location>
        <begin position="1"/>
        <end position="105"/>
    </location>
</feature>
<sequence>MNITITEIAAQKITEKISGKQGFLKLKYDIEGCGCVVSGVPTLWLVNELDEDDDTAIETNGQTVYIEKSKAVFLDEELKIDFSKGSNTFQLKSVGQYLNPRMAFVDKTK</sequence>
<evidence type="ECO:0000313" key="2">
    <source>
        <dbReference type="EMBL" id="MFC0477773.1"/>
    </source>
</evidence>
<dbReference type="InterPro" id="IPR035903">
    <property type="entry name" value="HesB-like_dom_sf"/>
</dbReference>
<dbReference type="RefSeq" id="WP_160546511.1">
    <property type="nucleotide sequence ID" value="NZ_JBHLUU010000124.1"/>
</dbReference>
<dbReference type="InterPro" id="IPR000361">
    <property type="entry name" value="ATAP_core_dom"/>
</dbReference>
<organism evidence="2 3">
    <name type="scientific">Robertmurraya beringensis</name>
    <dbReference type="NCBI Taxonomy" id="641660"/>
    <lineage>
        <taxon>Bacteria</taxon>
        <taxon>Bacillati</taxon>
        <taxon>Bacillota</taxon>
        <taxon>Bacilli</taxon>
        <taxon>Bacillales</taxon>
        <taxon>Bacillaceae</taxon>
        <taxon>Robertmurraya</taxon>
    </lineage>
</organism>
<comment type="caution">
    <text evidence="2">The sequence shown here is derived from an EMBL/GenBank/DDBJ whole genome shotgun (WGS) entry which is preliminary data.</text>
</comment>
<dbReference type="Gene3D" id="2.60.300.12">
    <property type="entry name" value="HesB-like domain"/>
    <property type="match status" value="1"/>
</dbReference>
<name>A0ABV6KWQ7_9BACI</name>
<proteinExistence type="predicted"/>
<keyword evidence="3" id="KW-1185">Reference proteome</keyword>
<dbReference type="EMBL" id="JBHLUU010000124">
    <property type="protein sequence ID" value="MFC0477773.1"/>
    <property type="molecule type" value="Genomic_DNA"/>
</dbReference>
<accession>A0ABV6KWQ7</accession>
<protein>
    <submittedName>
        <fullName evidence="2">Iron-sulfur cluster biosynthesis family protein</fullName>
    </submittedName>
</protein>
<dbReference type="Proteomes" id="UP001589738">
    <property type="component" value="Unassembled WGS sequence"/>
</dbReference>
<evidence type="ECO:0000313" key="3">
    <source>
        <dbReference type="Proteomes" id="UP001589738"/>
    </source>
</evidence>
<dbReference type="SUPFAM" id="SSF89360">
    <property type="entry name" value="HesB-like domain"/>
    <property type="match status" value="1"/>
</dbReference>
<dbReference type="Pfam" id="PF01521">
    <property type="entry name" value="Fe-S_biosyn"/>
    <property type="match status" value="1"/>
</dbReference>